<organism evidence="1 2">
    <name type="scientific">Fonsecaea monophora</name>
    <dbReference type="NCBI Taxonomy" id="254056"/>
    <lineage>
        <taxon>Eukaryota</taxon>
        <taxon>Fungi</taxon>
        <taxon>Dikarya</taxon>
        <taxon>Ascomycota</taxon>
        <taxon>Pezizomycotina</taxon>
        <taxon>Eurotiomycetes</taxon>
        <taxon>Chaetothyriomycetidae</taxon>
        <taxon>Chaetothyriales</taxon>
        <taxon>Herpotrichiellaceae</taxon>
        <taxon>Fonsecaea</taxon>
    </lineage>
</organism>
<dbReference type="OrthoDB" id="5418574at2759"/>
<name>A0A177ER25_9EURO</name>
<dbReference type="AlphaFoldDB" id="A0A177ER25"/>
<evidence type="ECO:0000313" key="2">
    <source>
        <dbReference type="Proteomes" id="UP000077002"/>
    </source>
</evidence>
<dbReference type="RefSeq" id="XP_022506405.1">
    <property type="nucleotide sequence ID" value="XM_022661299.1"/>
</dbReference>
<proteinExistence type="predicted"/>
<sequence>MSDPVGNNAPPALGEEAASLVSDEVLLRLWNRVQEDAWSDNVALNFWLHLFAKYLFSGKQWIVGVDNSPLDIEPLMTDMSVQYLGHAGMQTLFFHMLTNKEATWADLVEIETQAYVACAEYLRANPDITLVYAVTSFGTRARIWFCRQGSNSLQELVGSDDGSDDGSEASRYVEAHGSDAIVLRRGFSYMMTYPPVARRGINHGSRSPASSRRN</sequence>
<protein>
    <submittedName>
        <fullName evidence="1">Uncharacterized protein</fullName>
    </submittedName>
</protein>
<dbReference type="Proteomes" id="UP000077002">
    <property type="component" value="Unassembled WGS sequence"/>
</dbReference>
<dbReference type="EMBL" id="LVKK01000157">
    <property type="protein sequence ID" value="OAG34453.1"/>
    <property type="molecule type" value="Genomic_DNA"/>
</dbReference>
<accession>A0A177ER25</accession>
<keyword evidence="2" id="KW-1185">Reference proteome</keyword>
<comment type="caution">
    <text evidence="1">The sequence shown here is derived from an EMBL/GenBank/DDBJ whole genome shotgun (WGS) entry which is preliminary data.</text>
</comment>
<evidence type="ECO:0000313" key="1">
    <source>
        <dbReference type="EMBL" id="OAG34453.1"/>
    </source>
</evidence>
<gene>
    <name evidence="1" type="ORF">AYO21_11405</name>
</gene>
<dbReference type="GeneID" id="34606501"/>
<reference evidence="1 2" key="1">
    <citation type="submission" date="2016-03" db="EMBL/GenBank/DDBJ databases">
        <title>Draft genome sequence of the Fonsecaea monophora CBS 269.37.</title>
        <authorList>
            <person name="Bombassaro A."/>
            <person name="Vinicius W.A."/>
            <person name="De Hoog S."/>
            <person name="Sun J."/>
            <person name="Souza E.M."/>
            <person name="Raittz R.T."/>
            <person name="Costa F."/>
            <person name="Leao A.C."/>
            <person name="Tadra-Sfeir M.Z."/>
            <person name="Baura V."/>
            <person name="Balsanelli E."/>
            <person name="Pedrosa F.O."/>
            <person name="Moreno L.F."/>
            <person name="Steffens M.B."/>
            <person name="Xi L."/>
            <person name="Bocca A.L."/>
            <person name="Felipe M.S."/>
            <person name="Teixeira M."/>
            <person name="Telles Filho F.Q."/>
            <person name="Azevedo C.M."/>
            <person name="Gomes R."/>
            <person name="Vicente V.A."/>
        </authorList>
    </citation>
    <scope>NUCLEOTIDE SEQUENCE [LARGE SCALE GENOMIC DNA]</scope>
    <source>
        <strain evidence="1 2">CBS 269.37</strain>
    </source>
</reference>